<evidence type="ECO:0000313" key="3">
    <source>
        <dbReference type="Proteomes" id="UP000606172"/>
    </source>
</evidence>
<organism evidence="2 3">
    <name type="scientific">Sinosporangium siamense</name>
    <dbReference type="NCBI Taxonomy" id="1367973"/>
    <lineage>
        <taxon>Bacteria</taxon>
        <taxon>Bacillati</taxon>
        <taxon>Actinomycetota</taxon>
        <taxon>Actinomycetes</taxon>
        <taxon>Streptosporangiales</taxon>
        <taxon>Streptosporangiaceae</taxon>
        <taxon>Sinosporangium</taxon>
    </lineage>
</organism>
<dbReference type="AlphaFoldDB" id="A0A919VB02"/>
<comment type="caution">
    <text evidence="2">The sequence shown here is derived from an EMBL/GenBank/DDBJ whole genome shotgun (WGS) entry which is preliminary data.</text>
</comment>
<keyword evidence="3" id="KW-1185">Reference proteome</keyword>
<dbReference type="CDD" id="cd01299">
    <property type="entry name" value="Met_dep_hydrolase_A"/>
    <property type="match status" value="1"/>
</dbReference>
<dbReference type="InterPro" id="IPR006680">
    <property type="entry name" value="Amidohydro-rel"/>
</dbReference>
<dbReference type="Proteomes" id="UP000606172">
    <property type="component" value="Unassembled WGS sequence"/>
</dbReference>
<dbReference type="PANTHER" id="PTHR43135:SF3">
    <property type="entry name" value="ALPHA-D-RIBOSE 1-METHYLPHOSPHONATE 5-TRIPHOSPHATE DIPHOSPHATASE"/>
    <property type="match status" value="1"/>
</dbReference>
<reference evidence="2" key="1">
    <citation type="submission" date="2021-01" db="EMBL/GenBank/DDBJ databases">
        <title>Whole genome shotgun sequence of Sinosporangium siamense NBRC 109515.</title>
        <authorList>
            <person name="Komaki H."/>
            <person name="Tamura T."/>
        </authorList>
    </citation>
    <scope>NUCLEOTIDE SEQUENCE</scope>
    <source>
        <strain evidence="2">NBRC 109515</strain>
    </source>
</reference>
<dbReference type="InterPro" id="IPR032466">
    <property type="entry name" value="Metal_Hydrolase"/>
</dbReference>
<dbReference type="Gene3D" id="3.20.20.140">
    <property type="entry name" value="Metal-dependent hydrolases"/>
    <property type="match status" value="1"/>
</dbReference>
<accession>A0A919VB02</accession>
<feature type="domain" description="Amidohydrolase-related" evidence="1">
    <location>
        <begin position="63"/>
        <end position="401"/>
    </location>
</feature>
<gene>
    <name evidence="2" type="ORF">Ssi02_72670</name>
</gene>
<sequence>MLNRTVAPFRIHNVRLIDGVNDVPIADAVVDVDADGWITYAGLAATSPARREGTTLIDGAGGTVLPGLFDCHTHLGFPSDRSLIEAALLIDPVLGTFQSAERLRRTLGAGITSVRDLGGLPSGYRAAVQAGLIPGPRIQTAVGVISHTGGHADGTLPGGRSLDLDYTLLADDVTGVRVAARRMLRAGADVLKICTSGGISSAHDDPDDEGLLDEEIAAVVDEGRRHRDRHVAAHAQGRAGILAAIRGGVRSVEHGFGIDDEGCDLLGEAGAFLVPTVSTAFQPLDSAKTPKWRYDKKVRWAERTKTNIAAAIARGVNIAVGTDSGMTPHGENATELWCLVELGMGPMDAIRAATFNSARLLGVDDRLGAVRPGYAADLIVCAEDPLKDIRALSRPDGITFVAQQGIIHKSTLPCDGVTGALTSPLSASQPS</sequence>
<proteinExistence type="predicted"/>
<dbReference type="SUPFAM" id="SSF51338">
    <property type="entry name" value="Composite domain of metallo-dependent hydrolases"/>
    <property type="match status" value="1"/>
</dbReference>
<dbReference type="RefSeq" id="WP_239130312.1">
    <property type="nucleotide sequence ID" value="NZ_BOOW01000054.1"/>
</dbReference>
<dbReference type="Gene3D" id="2.30.40.10">
    <property type="entry name" value="Urease, subunit C, domain 1"/>
    <property type="match status" value="1"/>
</dbReference>
<dbReference type="PANTHER" id="PTHR43135">
    <property type="entry name" value="ALPHA-D-RIBOSE 1-METHYLPHOSPHONATE 5-TRIPHOSPHATE DIPHOSPHATASE"/>
    <property type="match status" value="1"/>
</dbReference>
<dbReference type="EMBL" id="BOOW01000054">
    <property type="protein sequence ID" value="GII97036.1"/>
    <property type="molecule type" value="Genomic_DNA"/>
</dbReference>
<dbReference type="InterPro" id="IPR057744">
    <property type="entry name" value="OTAase-like"/>
</dbReference>
<dbReference type="Pfam" id="PF01979">
    <property type="entry name" value="Amidohydro_1"/>
    <property type="match status" value="1"/>
</dbReference>
<evidence type="ECO:0000313" key="2">
    <source>
        <dbReference type="EMBL" id="GII97036.1"/>
    </source>
</evidence>
<dbReference type="SUPFAM" id="SSF51556">
    <property type="entry name" value="Metallo-dependent hydrolases"/>
    <property type="match status" value="1"/>
</dbReference>
<dbReference type="InterPro" id="IPR051781">
    <property type="entry name" value="Metallo-dep_Hydrolase"/>
</dbReference>
<evidence type="ECO:0000259" key="1">
    <source>
        <dbReference type="Pfam" id="PF01979"/>
    </source>
</evidence>
<dbReference type="InterPro" id="IPR011059">
    <property type="entry name" value="Metal-dep_hydrolase_composite"/>
</dbReference>
<protein>
    <submittedName>
        <fullName evidence="2">Hydrolase</fullName>
    </submittedName>
</protein>
<dbReference type="GO" id="GO:0016810">
    <property type="term" value="F:hydrolase activity, acting on carbon-nitrogen (but not peptide) bonds"/>
    <property type="evidence" value="ECO:0007669"/>
    <property type="project" value="InterPro"/>
</dbReference>
<keyword evidence="2" id="KW-0378">Hydrolase</keyword>
<name>A0A919VB02_9ACTN</name>